<keyword evidence="2" id="KW-1185">Reference proteome</keyword>
<comment type="caution">
    <text evidence="1">The sequence shown here is derived from an EMBL/GenBank/DDBJ whole genome shotgun (WGS) entry which is preliminary data.</text>
</comment>
<dbReference type="RefSeq" id="WP_378313526.1">
    <property type="nucleotide sequence ID" value="NZ_JBHUKS010000037.1"/>
</dbReference>
<evidence type="ECO:0000313" key="2">
    <source>
        <dbReference type="Proteomes" id="UP001597483"/>
    </source>
</evidence>
<reference evidence="2" key="1">
    <citation type="journal article" date="2019" name="Int. J. Syst. Evol. Microbiol.">
        <title>The Global Catalogue of Microorganisms (GCM) 10K type strain sequencing project: providing services to taxonomists for standard genome sequencing and annotation.</title>
        <authorList>
            <consortium name="The Broad Institute Genomics Platform"/>
            <consortium name="The Broad Institute Genome Sequencing Center for Infectious Disease"/>
            <person name="Wu L."/>
            <person name="Ma J."/>
        </authorList>
    </citation>
    <scope>NUCLEOTIDE SEQUENCE [LARGE SCALE GENOMIC DNA]</scope>
    <source>
        <strain evidence="2">CGMCC 4.7641</strain>
    </source>
</reference>
<gene>
    <name evidence="1" type="ORF">ACFSVL_43475</name>
</gene>
<sequence length="66" mass="7310">MDRAEDRFAAAMNRAGMEVPDDLREGTFAAFRELTAMAALMRRPRAAESEPAGQFRLDVLLPGADR</sequence>
<dbReference type="EMBL" id="JBHUKS010000037">
    <property type="protein sequence ID" value="MFD2474331.1"/>
    <property type="molecule type" value="Genomic_DNA"/>
</dbReference>
<proteinExistence type="predicted"/>
<dbReference type="Proteomes" id="UP001597483">
    <property type="component" value="Unassembled WGS sequence"/>
</dbReference>
<name>A0ABW5HMY5_9PSEU</name>
<evidence type="ECO:0000313" key="1">
    <source>
        <dbReference type="EMBL" id="MFD2474331.1"/>
    </source>
</evidence>
<accession>A0ABW5HMY5</accession>
<organism evidence="1 2">
    <name type="scientific">Amycolatopsis silviterrae</name>
    <dbReference type="NCBI Taxonomy" id="1656914"/>
    <lineage>
        <taxon>Bacteria</taxon>
        <taxon>Bacillati</taxon>
        <taxon>Actinomycetota</taxon>
        <taxon>Actinomycetes</taxon>
        <taxon>Pseudonocardiales</taxon>
        <taxon>Pseudonocardiaceae</taxon>
        <taxon>Amycolatopsis</taxon>
    </lineage>
</organism>
<protein>
    <submittedName>
        <fullName evidence="1">Uncharacterized protein</fullName>
    </submittedName>
</protein>